<name>A0AAV1SRC3_9ROSI</name>
<evidence type="ECO:0000313" key="3">
    <source>
        <dbReference type="Proteomes" id="UP001314170"/>
    </source>
</evidence>
<organism evidence="2 3">
    <name type="scientific">Dovyalis caffra</name>
    <dbReference type="NCBI Taxonomy" id="77055"/>
    <lineage>
        <taxon>Eukaryota</taxon>
        <taxon>Viridiplantae</taxon>
        <taxon>Streptophyta</taxon>
        <taxon>Embryophyta</taxon>
        <taxon>Tracheophyta</taxon>
        <taxon>Spermatophyta</taxon>
        <taxon>Magnoliopsida</taxon>
        <taxon>eudicotyledons</taxon>
        <taxon>Gunneridae</taxon>
        <taxon>Pentapetalae</taxon>
        <taxon>rosids</taxon>
        <taxon>fabids</taxon>
        <taxon>Malpighiales</taxon>
        <taxon>Salicaceae</taxon>
        <taxon>Flacourtieae</taxon>
        <taxon>Dovyalis</taxon>
    </lineage>
</organism>
<evidence type="ECO:0000313" key="2">
    <source>
        <dbReference type="EMBL" id="CAK7356572.1"/>
    </source>
</evidence>
<dbReference type="AlphaFoldDB" id="A0AAV1SRC3"/>
<gene>
    <name evidence="2" type="ORF">DCAF_LOCUS26845</name>
</gene>
<accession>A0AAV1SRC3</accession>
<sequence>MELNGMIRPLNNIRPSISAPRSTCRGAPIPNRAIISTSPVVKTFRTESNRRVARPIMQSRHRDTVWFAETETDRTLPMFVRKRKQRKMIGRVFTSETRMTKNQGEANQEP</sequence>
<reference evidence="2 3" key="1">
    <citation type="submission" date="2024-01" db="EMBL/GenBank/DDBJ databases">
        <authorList>
            <person name="Waweru B."/>
        </authorList>
    </citation>
    <scope>NUCLEOTIDE SEQUENCE [LARGE SCALE GENOMIC DNA]</scope>
</reference>
<protein>
    <submittedName>
        <fullName evidence="2">Uncharacterized protein</fullName>
    </submittedName>
</protein>
<feature type="region of interest" description="Disordered" evidence="1">
    <location>
        <begin position="91"/>
        <end position="110"/>
    </location>
</feature>
<feature type="compositionally biased region" description="Polar residues" evidence="1">
    <location>
        <begin position="94"/>
        <end position="110"/>
    </location>
</feature>
<comment type="caution">
    <text evidence="2">The sequence shown here is derived from an EMBL/GenBank/DDBJ whole genome shotgun (WGS) entry which is preliminary data.</text>
</comment>
<dbReference type="Proteomes" id="UP001314170">
    <property type="component" value="Unassembled WGS sequence"/>
</dbReference>
<proteinExistence type="predicted"/>
<keyword evidence="3" id="KW-1185">Reference proteome</keyword>
<evidence type="ECO:0000256" key="1">
    <source>
        <dbReference type="SAM" id="MobiDB-lite"/>
    </source>
</evidence>
<dbReference type="EMBL" id="CAWUPB010001197">
    <property type="protein sequence ID" value="CAK7356572.1"/>
    <property type="molecule type" value="Genomic_DNA"/>
</dbReference>